<organism evidence="1 2">
    <name type="scientific">Luteolibacter yonseiensis</name>
    <dbReference type="NCBI Taxonomy" id="1144680"/>
    <lineage>
        <taxon>Bacteria</taxon>
        <taxon>Pseudomonadati</taxon>
        <taxon>Verrucomicrobiota</taxon>
        <taxon>Verrucomicrobiia</taxon>
        <taxon>Verrucomicrobiales</taxon>
        <taxon>Verrucomicrobiaceae</taxon>
        <taxon>Luteolibacter</taxon>
    </lineage>
</organism>
<proteinExistence type="predicted"/>
<accession>A0A934R424</accession>
<dbReference type="EMBL" id="JAENIK010000004">
    <property type="protein sequence ID" value="MBK1814900.1"/>
    <property type="molecule type" value="Genomic_DNA"/>
</dbReference>
<protein>
    <submittedName>
        <fullName evidence="1">Uncharacterized protein</fullName>
    </submittedName>
</protein>
<evidence type="ECO:0000313" key="1">
    <source>
        <dbReference type="EMBL" id="MBK1814900.1"/>
    </source>
</evidence>
<evidence type="ECO:0000313" key="2">
    <source>
        <dbReference type="Proteomes" id="UP000600139"/>
    </source>
</evidence>
<reference evidence="1" key="1">
    <citation type="submission" date="2021-01" db="EMBL/GenBank/DDBJ databases">
        <title>Modified the classification status of verrucomicrobia.</title>
        <authorList>
            <person name="Feng X."/>
        </authorList>
    </citation>
    <scope>NUCLEOTIDE SEQUENCE</scope>
    <source>
        <strain evidence="1">JCM 18052</strain>
    </source>
</reference>
<dbReference type="Proteomes" id="UP000600139">
    <property type="component" value="Unassembled WGS sequence"/>
</dbReference>
<name>A0A934R424_9BACT</name>
<keyword evidence="2" id="KW-1185">Reference proteome</keyword>
<dbReference type="AlphaFoldDB" id="A0A934R424"/>
<sequence length="229" mass="25751">MTTLTAPLKRLITSDWKTRFENFGIYQPMWLGRLVGPFFQGICLERNSGNASYVPTTHVHCLCRDFPVVSLTLAQRLLSSRSGSEEKISAQFHEAHFSEASENLRKASLLPLEGSWGLRNLIEAVDSYQKIGNFDAKYPVSLFESIVLAAAWLGELDQSDALLAKYETSAAVWPDNILARCGGHRLWANNLRRLMEHPEKLRETAEINASKLKVVQLPKIDMISGNHPQ</sequence>
<dbReference type="RefSeq" id="WP_200349848.1">
    <property type="nucleotide sequence ID" value="NZ_BAABHZ010000010.1"/>
</dbReference>
<gene>
    <name evidence="1" type="ORF">JIN84_04690</name>
</gene>
<comment type="caution">
    <text evidence="1">The sequence shown here is derived from an EMBL/GenBank/DDBJ whole genome shotgun (WGS) entry which is preliminary data.</text>
</comment>